<dbReference type="Gene3D" id="3.40.50.720">
    <property type="entry name" value="NAD(P)-binding Rossmann-like Domain"/>
    <property type="match status" value="1"/>
</dbReference>
<dbReference type="InterPro" id="IPR050085">
    <property type="entry name" value="AGPR"/>
</dbReference>
<proteinExistence type="predicted"/>
<dbReference type="PANTHER" id="PTHR32338">
    <property type="entry name" value="N-ACETYL-GAMMA-GLUTAMYL-PHOSPHATE REDUCTASE, CHLOROPLASTIC-RELATED-RELATED"/>
    <property type="match status" value="1"/>
</dbReference>
<dbReference type="InterPro" id="IPR036291">
    <property type="entry name" value="NAD(P)-bd_dom_sf"/>
</dbReference>
<organism evidence="3 4">
    <name type="scientific">Slackia equolifaciens</name>
    <dbReference type="NCBI Taxonomy" id="498718"/>
    <lineage>
        <taxon>Bacteria</taxon>
        <taxon>Bacillati</taxon>
        <taxon>Actinomycetota</taxon>
        <taxon>Coriobacteriia</taxon>
        <taxon>Eggerthellales</taxon>
        <taxon>Eggerthellaceae</taxon>
        <taxon>Slackia</taxon>
    </lineage>
</organism>
<dbReference type="GO" id="GO:0051287">
    <property type="term" value="F:NAD binding"/>
    <property type="evidence" value="ECO:0007669"/>
    <property type="project" value="InterPro"/>
</dbReference>
<dbReference type="Proteomes" id="UP000269591">
    <property type="component" value="Unassembled WGS sequence"/>
</dbReference>
<sequence>MAYRVGVVGAVGFAGAELVRLLASHPFFELGVITSNADAGEPFSNVYPAYKGVTDLTFAAHDDSGLAECDAVFLAVPHTAAMAMAPGLLAKGVSVFDLSADYRLSSAAAYERWYGVQHSSAWLLETRAFGLPELFPAELDNAAALPPTVKAHRDR</sequence>
<dbReference type="OrthoDB" id="9801289at2"/>
<reference evidence="4" key="1">
    <citation type="submission" date="2018-05" db="EMBL/GenBank/DDBJ databases">
        <title>Genome Sequencing of selected type strains of the family Eggerthellaceae.</title>
        <authorList>
            <person name="Danylec N."/>
            <person name="Stoll D.A."/>
            <person name="Doetsch A."/>
            <person name="Huch M."/>
        </authorList>
    </citation>
    <scope>NUCLEOTIDE SEQUENCE [LARGE SCALE GENOMIC DNA]</scope>
    <source>
        <strain evidence="4">DSM 24851</strain>
    </source>
</reference>
<keyword evidence="4" id="KW-1185">Reference proteome</keyword>
<dbReference type="GO" id="GO:0016620">
    <property type="term" value="F:oxidoreductase activity, acting on the aldehyde or oxo group of donors, NAD or NADP as acceptor"/>
    <property type="evidence" value="ECO:0007669"/>
    <property type="project" value="InterPro"/>
</dbReference>
<evidence type="ECO:0000259" key="2">
    <source>
        <dbReference type="SMART" id="SM00859"/>
    </source>
</evidence>
<evidence type="ECO:0000313" key="3">
    <source>
        <dbReference type="EMBL" id="RNL42122.1"/>
    </source>
</evidence>
<feature type="domain" description="Semialdehyde dehydrogenase NAD-binding" evidence="2">
    <location>
        <begin position="4"/>
        <end position="142"/>
    </location>
</feature>
<dbReference type="SUPFAM" id="SSF51735">
    <property type="entry name" value="NAD(P)-binding Rossmann-fold domains"/>
    <property type="match status" value="1"/>
</dbReference>
<evidence type="ECO:0000256" key="1">
    <source>
        <dbReference type="ARBA" id="ARBA00022571"/>
    </source>
</evidence>
<dbReference type="Pfam" id="PF01118">
    <property type="entry name" value="Semialdhyde_dh"/>
    <property type="match status" value="1"/>
</dbReference>
<keyword evidence="1" id="KW-0055">Arginine biosynthesis</keyword>
<dbReference type="CDD" id="cd17895">
    <property type="entry name" value="AGPR_1_N"/>
    <property type="match status" value="1"/>
</dbReference>
<protein>
    <recommendedName>
        <fullName evidence="2">Semialdehyde dehydrogenase NAD-binding domain-containing protein</fullName>
    </recommendedName>
</protein>
<keyword evidence="1" id="KW-0028">Amino-acid biosynthesis</keyword>
<evidence type="ECO:0000313" key="4">
    <source>
        <dbReference type="Proteomes" id="UP000269591"/>
    </source>
</evidence>
<comment type="caution">
    <text evidence="3">The sequence shown here is derived from an EMBL/GenBank/DDBJ whole genome shotgun (WGS) entry which is preliminary data.</text>
</comment>
<dbReference type="RefSeq" id="WP_123207980.1">
    <property type="nucleotide sequence ID" value="NZ_JBHTHO010000008.1"/>
</dbReference>
<dbReference type="AlphaFoldDB" id="A0A3N0B4T1"/>
<name>A0A3N0B4T1_9ACTN</name>
<gene>
    <name evidence="3" type="ORF">DMP06_01580</name>
</gene>
<dbReference type="InterPro" id="IPR000534">
    <property type="entry name" value="Semialdehyde_DH_NAD-bd"/>
</dbReference>
<accession>A0A3N0B4T1</accession>
<dbReference type="GO" id="GO:0006526">
    <property type="term" value="P:L-arginine biosynthetic process"/>
    <property type="evidence" value="ECO:0007669"/>
    <property type="project" value="UniProtKB-KW"/>
</dbReference>
<dbReference type="PANTHER" id="PTHR32338:SF10">
    <property type="entry name" value="N-ACETYL-GAMMA-GLUTAMYL-PHOSPHATE REDUCTASE, CHLOROPLASTIC-RELATED"/>
    <property type="match status" value="1"/>
</dbReference>
<dbReference type="EMBL" id="QIBX01000001">
    <property type="protein sequence ID" value="RNL42122.1"/>
    <property type="molecule type" value="Genomic_DNA"/>
</dbReference>
<dbReference type="SMART" id="SM00859">
    <property type="entry name" value="Semialdhyde_dh"/>
    <property type="match status" value="1"/>
</dbReference>